<comment type="caution">
    <text evidence="6">The sequence shown here is derived from an EMBL/GenBank/DDBJ whole genome shotgun (WGS) entry which is preliminary data.</text>
</comment>
<feature type="region of interest" description="Disordered" evidence="4">
    <location>
        <begin position="400"/>
        <end position="420"/>
    </location>
</feature>
<dbReference type="GO" id="GO:0004497">
    <property type="term" value="F:monooxygenase activity"/>
    <property type="evidence" value="ECO:0007669"/>
    <property type="project" value="UniProtKB-KW"/>
</dbReference>
<accession>A0ABX1A183</accession>
<protein>
    <submittedName>
        <fullName evidence="6">Monooxygenase</fullName>
    </submittedName>
</protein>
<evidence type="ECO:0000313" key="7">
    <source>
        <dbReference type="Proteomes" id="UP000734511"/>
    </source>
</evidence>
<dbReference type="InterPro" id="IPR002938">
    <property type="entry name" value="FAD-bd"/>
</dbReference>
<organism evidence="6 7">
    <name type="scientific">Actinacidiphila epipremni</name>
    <dbReference type="NCBI Taxonomy" id="2053013"/>
    <lineage>
        <taxon>Bacteria</taxon>
        <taxon>Bacillati</taxon>
        <taxon>Actinomycetota</taxon>
        <taxon>Actinomycetes</taxon>
        <taxon>Kitasatosporales</taxon>
        <taxon>Streptomycetaceae</taxon>
        <taxon>Actinacidiphila</taxon>
    </lineage>
</organism>
<keyword evidence="7" id="KW-1185">Reference proteome</keyword>
<name>A0ABX1A183_9ACTN</name>
<dbReference type="Gene3D" id="3.50.50.60">
    <property type="entry name" value="FAD/NAD(P)-binding domain"/>
    <property type="match status" value="1"/>
</dbReference>
<dbReference type="RefSeq" id="WP_167986376.1">
    <property type="nucleotide sequence ID" value="NZ_JAATEJ010000031.1"/>
</dbReference>
<gene>
    <name evidence="6" type="ORF">HCN08_29640</name>
</gene>
<evidence type="ECO:0000259" key="5">
    <source>
        <dbReference type="Pfam" id="PF01494"/>
    </source>
</evidence>
<evidence type="ECO:0000256" key="2">
    <source>
        <dbReference type="ARBA" id="ARBA00022630"/>
    </source>
</evidence>
<evidence type="ECO:0000256" key="1">
    <source>
        <dbReference type="ARBA" id="ARBA00001974"/>
    </source>
</evidence>
<proteinExistence type="predicted"/>
<reference evidence="6 7" key="1">
    <citation type="submission" date="2020-03" db="EMBL/GenBank/DDBJ databases">
        <title>WGS of actinomycetes isolated from Thailand.</title>
        <authorList>
            <person name="Thawai C."/>
        </authorList>
    </citation>
    <scope>NUCLEOTIDE SEQUENCE [LARGE SCALE GENOMIC DNA]</scope>
    <source>
        <strain evidence="6 7">PRB2-1</strain>
    </source>
</reference>
<dbReference type="Pfam" id="PF01494">
    <property type="entry name" value="FAD_binding_3"/>
    <property type="match status" value="1"/>
</dbReference>
<evidence type="ECO:0000256" key="4">
    <source>
        <dbReference type="SAM" id="MobiDB-lite"/>
    </source>
</evidence>
<comment type="cofactor">
    <cofactor evidence="1">
        <name>FAD</name>
        <dbReference type="ChEBI" id="CHEBI:57692"/>
    </cofactor>
</comment>
<dbReference type="Proteomes" id="UP000734511">
    <property type="component" value="Unassembled WGS sequence"/>
</dbReference>
<feature type="compositionally biased region" description="Acidic residues" evidence="4">
    <location>
        <begin position="538"/>
        <end position="548"/>
    </location>
</feature>
<dbReference type="InterPro" id="IPR036188">
    <property type="entry name" value="FAD/NAD-bd_sf"/>
</dbReference>
<dbReference type="SUPFAM" id="SSF51905">
    <property type="entry name" value="FAD/NAD(P)-binding domain"/>
    <property type="match status" value="1"/>
</dbReference>
<dbReference type="PANTHER" id="PTHR43004">
    <property type="entry name" value="TRK SYSTEM POTASSIUM UPTAKE PROTEIN"/>
    <property type="match status" value="1"/>
</dbReference>
<dbReference type="PANTHER" id="PTHR43004:SF19">
    <property type="entry name" value="BINDING MONOOXYGENASE, PUTATIVE (JCVI)-RELATED"/>
    <property type="match status" value="1"/>
</dbReference>
<evidence type="ECO:0000256" key="3">
    <source>
        <dbReference type="ARBA" id="ARBA00022827"/>
    </source>
</evidence>
<feature type="region of interest" description="Disordered" evidence="4">
    <location>
        <begin position="532"/>
        <end position="559"/>
    </location>
</feature>
<evidence type="ECO:0000313" key="6">
    <source>
        <dbReference type="EMBL" id="NJP47536.1"/>
    </source>
</evidence>
<keyword evidence="2" id="KW-0285">Flavoprotein</keyword>
<dbReference type="Gene3D" id="3.30.70.2450">
    <property type="match status" value="1"/>
</dbReference>
<dbReference type="PRINTS" id="PR00420">
    <property type="entry name" value="RNGMNOXGNASE"/>
</dbReference>
<keyword evidence="6" id="KW-0560">Oxidoreductase</keyword>
<keyword evidence="3" id="KW-0274">FAD</keyword>
<sequence length="559" mass="59029">MDPVIVAGAGPVGLALALALARRDVPVILLDETEVIAGAEGLRRSRTAVLAPAAAALVERLGHRSLREDGAVWRGWRTVRKRAEVARIDFGAQDAPVHLAQDRLEDGLRQALLGCGSVRIVAGCRVDALEQDGRGVTVHTGGSHDTWWRGSFLVGCDGPRSTVRKLLGVRFPGRTAVDRHAVAVVRAELPEPGVALLHRDPPGAPAGQEITARPLREGLWRLDWLLPAQARALTPDALVERLRGTLTAWCGSVVPYEVVGSADYAVHQRLARRWRTGRVFLAGDAAHLMGALGAQSVEEGLRDAENLSWKLALAWHDGASKVLLDSYEAERRGAVGARLRATDQALPLVRASGAWQTVRQSLLSGSARGQAELLTDSHLGRGTAATSRVYARSPLAVPAARTGGGRSGASPLLAGCDTPPGGRVDDVQVTALDGTVGRLRERLGRGLVVLLIAPGTGVWESRHWLTAGLMPRLASAVAALPTPAELLVAESYPGATAHSVLLIRPDGHLVTTMVGCRPAELYSYADLARGGPPMAAGDDTDDVPDDAEPPGTRVGGHSR</sequence>
<keyword evidence="6" id="KW-0503">Monooxygenase</keyword>
<dbReference type="InterPro" id="IPR050641">
    <property type="entry name" value="RIFMO-like"/>
</dbReference>
<dbReference type="EMBL" id="JAATEJ010000031">
    <property type="protein sequence ID" value="NJP47536.1"/>
    <property type="molecule type" value="Genomic_DNA"/>
</dbReference>
<feature type="domain" description="FAD-binding" evidence="5">
    <location>
        <begin position="3"/>
        <end position="335"/>
    </location>
</feature>